<feature type="region of interest" description="Disordered" evidence="1">
    <location>
        <begin position="246"/>
        <end position="281"/>
    </location>
</feature>
<dbReference type="Gene3D" id="1.10.10.60">
    <property type="entry name" value="Homeodomain-like"/>
    <property type="match status" value="1"/>
</dbReference>
<dbReference type="PANTHER" id="PTHR47595:SF1">
    <property type="entry name" value="MYB_SANT-LIKE DNA-BINDING DOMAIN-CONTAINING PROTEIN"/>
    <property type="match status" value="1"/>
</dbReference>
<evidence type="ECO:0000256" key="1">
    <source>
        <dbReference type="SAM" id="MobiDB-lite"/>
    </source>
</evidence>
<evidence type="ECO:0000259" key="2">
    <source>
        <dbReference type="Pfam" id="PF13837"/>
    </source>
</evidence>
<dbReference type="InterPro" id="IPR044822">
    <property type="entry name" value="Myb_DNA-bind_4"/>
</dbReference>
<dbReference type="RefSeq" id="XP_054857572.1">
    <property type="nucleotide sequence ID" value="XM_055001597.1"/>
</dbReference>
<dbReference type="AlphaFoldDB" id="A0AA97KJU0"/>
<dbReference type="Pfam" id="PF13837">
    <property type="entry name" value="Myb_DNA-bind_4"/>
    <property type="match status" value="1"/>
</dbReference>
<dbReference type="KEGG" id="emc:129344738"/>
<gene>
    <name evidence="4" type="primary">LOC129344738</name>
</gene>
<dbReference type="GeneID" id="129344738"/>
<evidence type="ECO:0000313" key="4">
    <source>
        <dbReference type="RefSeq" id="XP_054857572.1"/>
    </source>
</evidence>
<name>A0AA97KJU0_EUBMA</name>
<accession>A0AA97KJU0</accession>
<sequence length="369" mass="43003">MAYRDNSYVKRGISWRHREILDLLHFWGEKKIQEALRNTHRNLDYFERISEQMATRGHRRSALECRSKTKTMRLEYKKVVAHNSRSGNAPITCPYYKELESILRGDANVKPKRLARSTVLQVMGQIRTEPVDIQERLEELFSHDLETINAEDLRSSSPCQTGDSTNQTDDNQYVLEGDLDATTDGLGKNAETEDRFRSVQENWQDKENSPPSPRPAADRTPTTTIAEFSPGTRLANIRRRKRGCSGISNAVDKLMTQSSEEHREEMAQRRKEQEETRKWREEERRRHAEFMEENRQERRMFQESWTEHLEVMRVAVGTLKTLGEAILMQRQPTVADSVTVRQQESNIEFPKRGAPKRSCVGKARERLTL</sequence>
<feature type="compositionally biased region" description="Basic and acidic residues" evidence="1">
    <location>
        <begin position="190"/>
        <end position="208"/>
    </location>
</feature>
<feature type="region of interest" description="Disordered" evidence="1">
    <location>
        <begin position="148"/>
        <end position="227"/>
    </location>
</feature>
<reference evidence="4" key="1">
    <citation type="submission" date="2025-08" db="UniProtKB">
        <authorList>
            <consortium name="RefSeq"/>
        </authorList>
    </citation>
    <scope>IDENTIFICATION</scope>
    <source>
        <tissue evidence="4">Blood</tissue>
    </source>
</reference>
<feature type="region of interest" description="Disordered" evidence="1">
    <location>
        <begin position="349"/>
        <end position="369"/>
    </location>
</feature>
<organism evidence="3 4">
    <name type="scientific">Eublepharis macularius</name>
    <name type="common">Leopard gecko</name>
    <name type="synonym">Cyrtodactylus macularius</name>
    <dbReference type="NCBI Taxonomy" id="481883"/>
    <lineage>
        <taxon>Eukaryota</taxon>
        <taxon>Metazoa</taxon>
        <taxon>Chordata</taxon>
        <taxon>Craniata</taxon>
        <taxon>Vertebrata</taxon>
        <taxon>Euteleostomi</taxon>
        <taxon>Lepidosauria</taxon>
        <taxon>Squamata</taxon>
        <taxon>Bifurcata</taxon>
        <taxon>Gekkota</taxon>
        <taxon>Eublepharidae</taxon>
        <taxon>Eublepharinae</taxon>
        <taxon>Eublepharis</taxon>
    </lineage>
</organism>
<dbReference type="PANTHER" id="PTHR47595">
    <property type="entry name" value="HEAT SHOCK 70 KDA PROTEIN 14"/>
    <property type="match status" value="1"/>
</dbReference>
<feature type="compositionally biased region" description="Polar residues" evidence="1">
    <location>
        <begin position="155"/>
        <end position="171"/>
    </location>
</feature>
<dbReference type="Proteomes" id="UP001190640">
    <property type="component" value="Chromosome 17"/>
</dbReference>
<feature type="compositionally biased region" description="Basic and acidic residues" evidence="1">
    <location>
        <begin position="259"/>
        <end position="281"/>
    </location>
</feature>
<proteinExistence type="predicted"/>
<keyword evidence="3" id="KW-1185">Reference proteome</keyword>
<feature type="domain" description="Myb/SANT-like DNA-binding" evidence="2">
    <location>
        <begin position="15"/>
        <end position="102"/>
    </location>
</feature>
<evidence type="ECO:0000313" key="3">
    <source>
        <dbReference type="Proteomes" id="UP001190640"/>
    </source>
</evidence>
<protein>
    <submittedName>
        <fullName evidence="4">Zinc finger and SCAN domain-containing protein 20-like</fullName>
    </submittedName>
</protein>